<sequence>MGHKVNDLESDHDNGIVLDHNNGETHSFSNPSEYASKYPHEDVTQRSEESETKGEADPNGYVFIYALGGLSTAIGVVSFALGLYTAYAYLRSKKQIAAPNEQEESVADTTDLRSFPVKEDKKIDDKNESNEQKTKAPNVHNEDESSPDRNPVRLL</sequence>
<evidence type="ECO:0000313" key="4">
    <source>
        <dbReference type="Proteomes" id="UP000050794"/>
    </source>
</evidence>
<evidence type="ECO:0000256" key="1">
    <source>
        <dbReference type="SAM" id="MobiDB-lite"/>
    </source>
</evidence>
<feature type="compositionally biased region" description="Polar residues" evidence="1">
    <location>
        <begin position="24"/>
        <end position="33"/>
    </location>
</feature>
<reference evidence="3 4" key="2">
    <citation type="submission" date="2018-11" db="EMBL/GenBank/DDBJ databases">
        <authorList>
            <consortium name="Pathogen Informatics"/>
        </authorList>
    </citation>
    <scope>NUCLEOTIDE SEQUENCE [LARGE SCALE GENOMIC DNA]</scope>
</reference>
<dbReference type="EMBL" id="UYWY01021753">
    <property type="protein sequence ID" value="VDM44827.1"/>
    <property type="molecule type" value="Genomic_DNA"/>
</dbReference>
<protein>
    <submittedName>
        <fullName evidence="5">Transmembrane protein</fullName>
    </submittedName>
</protein>
<feature type="compositionally biased region" description="Basic and acidic residues" evidence="1">
    <location>
        <begin position="38"/>
        <end position="56"/>
    </location>
</feature>
<gene>
    <name evidence="3" type="ORF">TCNE_LOCUS13506</name>
</gene>
<keyword evidence="2" id="KW-0472">Membrane</keyword>
<evidence type="ECO:0000313" key="3">
    <source>
        <dbReference type="EMBL" id="VDM44827.1"/>
    </source>
</evidence>
<evidence type="ECO:0000256" key="2">
    <source>
        <dbReference type="SAM" id="Phobius"/>
    </source>
</evidence>
<feature type="region of interest" description="Disordered" evidence="1">
    <location>
        <begin position="96"/>
        <end position="155"/>
    </location>
</feature>
<feature type="compositionally biased region" description="Basic and acidic residues" evidence="1">
    <location>
        <begin position="116"/>
        <end position="155"/>
    </location>
</feature>
<proteinExistence type="predicted"/>
<reference evidence="5" key="1">
    <citation type="submission" date="2016-06" db="UniProtKB">
        <authorList>
            <consortium name="WormBaseParasite"/>
        </authorList>
    </citation>
    <scope>IDENTIFICATION</scope>
</reference>
<accession>A0A183UYD6</accession>
<dbReference type="Proteomes" id="UP000050794">
    <property type="component" value="Unassembled WGS sequence"/>
</dbReference>
<keyword evidence="4" id="KW-1185">Reference proteome</keyword>
<feature type="transmembrane region" description="Helical" evidence="2">
    <location>
        <begin position="62"/>
        <end position="90"/>
    </location>
</feature>
<keyword evidence="2" id="KW-1133">Transmembrane helix</keyword>
<feature type="compositionally biased region" description="Basic and acidic residues" evidence="1">
    <location>
        <begin position="1"/>
        <end position="14"/>
    </location>
</feature>
<organism evidence="4 5">
    <name type="scientific">Toxocara canis</name>
    <name type="common">Canine roundworm</name>
    <dbReference type="NCBI Taxonomy" id="6265"/>
    <lineage>
        <taxon>Eukaryota</taxon>
        <taxon>Metazoa</taxon>
        <taxon>Ecdysozoa</taxon>
        <taxon>Nematoda</taxon>
        <taxon>Chromadorea</taxon>
        <taxon>Rhabditida</taxon>
        <taxon>Spirurina</taxon>
        <taxon>Ascaridomorpha</taxon>
        <taxon>Ascaridoidea</taxon>
        <taxon>Toxocaridae</taxon>
        <taxon>Toxocara</taxon>
    </lineage>
</organism>
<dbReference type="WBParaSite" id="TCNE_0001350601-mRNA-1">
    <property type="protein sequence ID" value="TCNE_0001350601-mRNA-1"/>
    <property type="gene ID" value="TCNE_0001350601"/>
</dbReference>
<evidence type="ECO:0000313" key="5">
    <source>
        <dbReference type="WBParaSite" id="TCNE_0001350601-mRNA-1"/>
    </source>
</evidence>
<feature type="region of interest" description="Disordered" evidence="1">
    <location>
        <begin position="1"/>
        <end position="58"/>
    </location>
</feature>
<name>A0A183UYD6_TOXCA</name>
<keyword evidence="2" id="KW-0812">Transmembrane</keyword>
<dbReference type="AlphaFoldDB" id="A0A183UYD6"/>